<dbReference type="PROSITE" id="PS51892">
    <property type="entry name" value="SUBTILASE"/>
    <property type="match status" value="1"/>
</dbReference>
<evidence type="ECO:0000313" key="9">
    <source>
        <dbReference type="EMBL" id="KAL1847089.1"/>
    </source>
</evidence>
<dbReference type="SUPFAM" id="SSF48403">
    <property type="entry name" value="Ankyrin repeat"/>
    <property type="match status" value="1"/>
</dbReference>
<dbReference type="Pfam" id="PF12796">
    <property type="entry name" value="Ank_2"/>
    <property type="match status" value="1"/>
</dbReference>
<dbReference type="InterPro" id="IPR036852">
    <property type="entry name" value="Peptidase_S8/S53_dom_sf"/>
</dbReference>
<accession>A0ABR3VWN5</accession>
<comment type="similarity">
    <text evidence="1 6">Belongs to the peptidase S8 family.</text>
</comment>
<dbReference type="Gene3D" id="1.25.40.20">
    <property type="entry name" value="Ankyrin repeat-containing domain"/>
    <property type="match status" value="1"/>
</dbReference>
<feature type="compositionally biased region" description="Basic and acidic residues" evidence="7">
    <location>
        <begin position="28"/>
        <end position="38"/>
    </location>
</feature>
<dbReference type="Proteomes" id="UP001583177">
    <property type="component" value="Unassembled WGS sequence"/>
</dbReference>
<dbReference type="Pfam" id="PF00082">
    <property type="entry name" value="Peptidase_S8"/>
    <property type="match status" value="1"/>
</dbReference>
<dbReference type="PANTHER" id="PTHR43399:SF4">
    <property type="entry name" value="CELL WALL-ASSOCIATED PROTEASE"/>
    <property type="match status" value="1"/>
</dbReference>
<feature type="active site" description="Charge relay system" evidence="6">
    <location>
        <position position="537"/>
    </location>
</feature>
<keyword evidence="3 6" id="KW-0378">Hydrolase</keyword>
<dbReference type="InterPro" id="IPR015500">
    <property type="entry name" value="Peptidase_S8_subtilisin-rel"/>
</dbReference>
<feature type="compositionally biased region" description="Acidic residues" evidence="7">
    <location>
        <begin position="9"/>
        <end position="21"/>
    </location>
</feature>
<dbReference type="InterPro" id="IPR002110">
    <property type="entry name" value="Ankyrin_rpt"/>
</dbReference>
<protein>
    <recommendedName>
        <fullName evidence="8">Peptidase S8/S53 domain-containing protein</fullName>
    </recommendedName>
</protein>
<keyword evidence="2 6" id="KW-0645">Protease</keyword>
<dbReference type="CDD" id="cd07491">
    <property type="entry name" value="Peptidases_S8_7"/>
    <property type="match status" value="1"/>
</dbReference>
<feature type="region of interest" description="Disordered" evidence="7">
    <location>
        <begin position="313"/>
        <end position="380"/>
    </location>
</feature>
<dbReference type="PANTHER" id="PTHR43399">
    <property type="entry name" value="SUBTILISIN-RELATED"/>
    <property type="match status" value="1"/>
</dbReference>
<name>A0ABR3VWN5_9PEZI</name>
<dbReference type="EMBL" id="JAWRVE010000251">
    <property type="protein sequence ID" value="KAL1847089.1"/>
    <property type="molecule type" value="Genomic_DNA"/>
</dbReference>
<evidence type="ECO:0000256" key="3">
    <source>
        <dbReference type="ARBA" id="ARBA00022801"/>
    </source>
</evidence>
<keyword evidence="10" id="KW-1185">Reference proteome</keyword>
<dbReference type="InterPro" id="IPR051048">
    <property type="entry name" value="Peptidase_S8/S53_subtilisin"/>
</dbReference>
<comment type="caution">
    <text evidence="9">The sequence shown here is derived from an EMBL/GenBank/DDBJ whole genome shotgun (WGS) entry which is preliminary data.</text>
</comment>
<dbReference type="PRINTS" id="PR00723">
    <property type="entry name" value="SUBTILISIN"/>
</dbReference>
<reference evidence="9 10" key="1">
    <citation type="journal article" date="2024" name="IMA Fungus">
        <title>IMA Genome - F19 : A genome assembly and annotation guide to empower mycologists, including annotated draft genome sequences of Ceratocystis pirilliformis, Diaporthe australafricana, Fusarium ophioides, Paecilomyces lecythidis, and Sporothrix stenoceras.</title>
        <authorList>
            <person name="Aylward J."/>
            <person name="Wilson A.M."/>
            <person name="Visagie C.M."/>
            <person name="Spraker J."/>
            <person name="Barnes I."/>
            <person name="Buitendag C."/>
            <person name="Ceriani C."/>
            <person name="Del Mar Angel L."/>
            <person name="du Plessis D."/>
            <person name="Fuchs T."/>
            <person name="Gasser K."/>
            <person name="Kramer D."/>
            <person name="Li W."/>
            <person name="Munsamy K."/>
            <person name="Piso A."/>
            <person name="Price J.L."/>
            <person name="Sonnekus B."/>
            <person name="Thomas C."/>
            <person name="van der Nest A."/>
            <person name="van Dijk A."/>
            <person name="van Heerden A."/>
            <person name="van Vuuren N."/>
            <person name="Yilmaz N."/>
            <person name="Duong T.A."/>
            <person name="van der Merwe N.A."/>
            <person name="Wingfield M.J."/>
            <person name="Wingfield B.D."/>
        </authorList>
    </citation>
    <scope>NUCLEOTIDE SEQUENCE [LARGE SCALE GENOMIC DNA]</scope>
    <source>
        <strain evidence="9 10">CMW 18300</strain>
    </source>
</reference>
<evidence type="ECO:0000313" key="10">
    <source>
        <dbReference type="Proteomes" id="UP001583177"/>
    </source>
</evidence>
<dbReference type="InterPro" id="IPR036770">
    <property type="entry name" value="Ankyrin_rpt-contain_sf"/>
</dbReference>
<feature type="active site" description="Charge relay system" evidence="6">
    <location>
        <position position="576"/>
    </location>
</feature>
<evidence type="ECO:0000256" key="7">
    <source>
        <dbReference type="SAM" id="MobiDB-lite"/>
    </source>
</evidence>
<proteinExistence type="inferred from homology"/>
<dbReference type="InterPro" id="IPR000209">
    <property type="entry name" value="Peptidase_S8/S53_dom"/>
</dbReference>
<feature type="repeat" description="ANK" evidence="5">
    <location>
        <begin position="204"/>
        <end position="233"/>
    </location>
</feature>
<dbReference type="SMART" id="SM00248">
    <property type="entry name" value="ANK"/>
    <property type="match status" value="2"/>
</dbReference>
<gene>
    <name evidence="9" type="ORF">Daus18300_014059</name>
</gene>
<organism evidence="9 10">
    <name type="scientific">Diaporthe australafricana</name>
    <dbReference type="NCBI Taxonomy" id="127596"/>
    <lineage>
        <taxon>Eukaryota</taxon>
        <taxon>Fungi</taxon>
        <taxon>Dikarya</taxon>
        <taxon>Ascomycota</taxon>
        <taxon>Pezizomycotina</taxon>
        <taxon>Sordariomycetes</taxon>
        <taxon>Sordariomycetidae</taxon>
        <taxon>Diaporthales</taxon>
        <taxon>Diaporthaceae</taxon>
        <taxon>Diaporthe</taxon>
    </lineage>
</organism>
<keyword evidence="4 6" id="KW-0720">Serine protease</keyword>
<feature type="compositionally biased region" description="Polar residues" evidence="7">
    <location>
        <begin position="350"/>
        <end position="364"/>
    </location>
</feature>
<keyword evidence="5" id="KW-0040">ANK repeat</keyword>
<dbReference type="PROSITE" id="PS50297">
    <property type="entry name" value="ANK_REP_REGION"/>
    <property type="match status" value="1"/>
</dbReference>
<evidence type="ECO:0000256" key="4">
    <source>
        <dbReference type="ARBA" id="ARBA00022825"/>
    </source>
</evidence>
<evidence type="ECO:0000256" key="6">
    <source>
        <dbReference type="PROSITE-ProRule" id="PRU01240"/>
    </source>
</evidence>
<evidence type="ECO:0000256" key="2">
    <source>
        <dbReference type="ARBA" id="ARBA00022670"/>
    </source>
</evidence>
<dbReference type="SUPFAM" id="SSF52743">
    <property type="entry name" value="Subtilisin-like"/>
    <property type="match status" value="1"/>
</dbReference>
<sequence length="858" mass="96807">MTSMHSDLDSDGDDVVGEELSEAARFQKPTDEISSRFHKDIEEARDLVSQLENLDSKDERDKAQDQYVERHLPEWRETTKDGRNFLHVLACSEDRPGKCLQMIMARAIRKMREEMGAMDKKKQTPLTLALLNDNFVFIHATCKNLSAKTQKLIGEKLKSECEEQESEHPTTCLHEAIHRGQNHELIKIIIGFAPVAMFSVRDSRGRTPIHLAVEYDRCSAAQVDIVRELLRRGPAAMNVRMSNQTNSSTVYQYHEKTRREANEKMSLMPPAIQSREPAQEGRNEHKEAEFGWSRLTSMEAAKSRIAQDTVEICPPPDQPVKPGNLISVPGASIPSGTGTDSGKRLDQRRGSQNALIEPQQSVDLPQSGVGNMDDDQGRVSSSDEIRELLKLFYLRKKRPQEAVAHLHVQNQRDKELWFDFGQQRMAKTTPKSFGKLFDHLVFDKALHYVSLPQFEPTIVNSSQREQLEKRWCLLFVFHWLKKRGVNRIITVEVDDMEAAGHDDECMEEFASHYRQIKCVKEKQSDVSLNPITVALIDDGADITHPELKDNNFPGKSFDHYKDRWRVAPFWESASGHGTLMARLIHRICPSATIHIIKLKTVQTADSAKLQIDPLSATQAIEYATELGAQIISMSWAIDPPDKEADKRAFKDAITKARNQNILMFCSAIDQGNFEDPKYPHASNGDCIFKIGAATAMGTVPDYVSNEGLSFIFPGHDVVLRSPFEDISDRRFGEFASHTGSSVATALASGLAALVLECVRLGHINSVKIRDRAIKSGETGKPKPLAIQRADIDKIRERVALKYAFFSICVGHQVENRYIEVWKTFSKFAADLKENEGLPDFQLSTITSQAEWFLGKKIT</sequence>
<dbReference type="Gene3D" id="3.40.50.200">
    <property type="entry name" value="Peptidase S8/S53 domain"/>
    <property type="match status" value="1"/>
</dbReference>
<dbReference type="PROSITE" id="PS50088">
    <property type="entry name" value="ANK_REPEAT"/>
    <property type="match status" value="1"/>
</dbReference>
<feature type="active site" description="Charge relay system" evidence="6">
    <location>
        <position position="741"/>
    </location>
</feature>
<feature type="domain" description="Peptidase S8/S53" evidence="8">
    <location>
        <begin position="531"/>
        <end position="770"/>
    </location>
</feature>
<evidence type="ECO:0000256" key="1">
    <source>
        <dbReference type="ARBA" id="ARBA00011073"/>
    </source>
</evidence>
<evidence type="ECO:0000259" key="8">
    <source>
        <dbReference type="Pfam" id="PF00082"/>
    </source>
</evidence>
<evidence type="ECO:0000256" key="5">
    <source>
        <dbReference type="PROSITE-ProRule" id="PRU00023"/>
    </source>
</evidence>
<feature type="region of interest" description="Disordered" evidence="7">
    <location>
        <begin position="1"/>
        <end position="38"/>
    </location>
</feature>